<sequence>MQGQVFTLAIGAILILGSLQLVLCQQATTNAKLLVDKEIHNKYIVEGRDILVNYHLINIGGSVARDVKVIDDTFPTERFELINGFLKFTIPAVAPGTNVTHAAVVRPRANSWGPHRFGPAQVEYKLNDAGQLQLATTSELGEAYVVASRTFDKKFSSQIFDWTVFILLCLPSLAGPYYLWNKSDSRFKNLAQKQASAKKLT</sequence>
<accession>A0A6G1SH99</accession>
<evidence type="ECO:0000256" key="2">
    <source>
        <dbReference type="SAM" id="SignalP"/>
    </source>
</evidence>
<keyword evidence="1" id="KW-0812">Transmembrane</keyword>
<name>A0A6G1SH99_9ACAR</name>
<protein>
    <submittedName>
        <fullName evidence="3">Translocon-associated protein subunit beta</fullName>
    </submittedName>
</protein>
<keyword evidence="1" id="KW-0472">Membrane</keyword>
<feature type="transmembrane region" description="Helical" evidence="1">
    <location>
        <begin position="159"/>
        <end position="180"/>
    </location>
</feature>
<proteinExistence type="predicted"/>
<dbReference type="PANTHER" id="PTHR12861:SF3">
    <property type="entry name" value="TRANSLOCON-ASSOCIATED PROTEIN SUBUNIT BETA"/>
    <property type="match status" value="1"/>
</dbReference>
<dbReference type="PANTHER" id="PTHR12861">
    <property type="entry name" value="TRANSLOCON-ASSOCIATED PROTEIN, BETA SUBUNIT PRECURSOR TRAP-BETA SIGNAL SEQUENCE RECEPTOR BETA SUBUNIT"/>
    <property type="match status" value="1"/>
</dbReference>
<dbReference type="EMBL" id="GGYP01004519">
    <property type="protein sequence ID" value="MDE49290.1"/>
    <property type="molecule type" value="Transcribed_RNA"/>
</dbReference>
<keyword evidence="1" id="KW-1133">Transmembrane helix</keyword>
<evidence type="ECO:0000256" key="1">
    <source>
        <dbReference type="SAM" id="Phobius"/>
    </source>
</evidence>
<reference evidence="3" key="1">
    <citation type="submission" date="2018-10" db="EMBL/GenBank/DDBJ databases">
        <title>Transcriptome assembly of Aceria tosichella (Wheat curl mite) Type 2.</title>
        <authorList>
            <person name="Scully E.D."/>
            <person name="Geib S.M."/>
            <person name="Palmer N.A."/>
            <person name="Gupta A.K."/>
            <person name="Sarath G."/>
            <person name="Tatineni S."/>
        </authorList>
    </citation>
    <scope>NUCLEOTIDE SEQUENCE</scope>
    <source>
        <strain evidence="3">LincolnNE</strain>
    </source>
</reference>
<dbReference type="GO" id="GO:0005783">
    <property type="term" value="C:endoplasmic reticulum"/>
    <property type="evidence" value="ECO:0007669"/>
    <property type="project" value="TreeGrafter"/>
</dbReference>
<feature type="chain" id="PRO_5026123592" evidence="2">
    <location>
        <begin position="25"/>
        <end position="201"/>
    </location>
</feature>
<gene>
    <name evidence="3" type="primary">SSR2_1</name>
    <name evidence="3" type="ORF">g.20547</name>
</gene>
<feature type="signal peptide" evidence="2">
    <location>
        <begin position="1"/>
        <end position="24"/>
    </location>
</feature>
<organism evidence="3">
    <name type="scientific">Aceria tosichella</name>
    <name type="common">wheat curl mite</name>
    <dbReference type="NCBI Taxonomy" id="561515"/>
    <lineage>
        <taxon>Eukaryota</taxon>
        <taxon>Metazoa</taxon>
        <taxon>Ecdysozoa</taxon>
        <taxon>Arthropoda</taxon>
        <taxon>Chelicerata</taxon>
        <taxon>Arachnida</taxon>
        <taxon>Acari</taxon>
        <taxon>Acariformes</taxon>
        <taxon>Trombidiformes</taxon>
        <taxon>Prostigmata</taxon>
        <taxon>Eupodina</taxon>
        <taxon>Eriophyoidea</taxon>
        <taxon>Eriophyidae</taxon>
        <taxon>Eriophyinae</taxon>
        <taxon>Aceriini</taxon>
        <taxon>Aceria</taxon>
    </lineage>
</organism>
<keyword evidence="2" id="KW-0732">Signal</keyword>
<evidence type="ECO:0000313" key="3">
    <source>
        <dbReference type="EMBL" id="MDE49290.1"/>
    </source>
</evidence>
<dbReference type="AlphaFoldDB" id="A0A6G1SH99"/>
<dbReference type="Pfam" id="PF05753">
    <property type="entry name" value="TRAP_beta"/>
    <property type="match status" value="1"/>
</dbReference>